<feature type="domain" description="SAF" evidence="2">
    <location>
        <begin position="56"/>
        <end position="120"/>
    </location>
</feature>
<dbReference type="RefSeq" id="WP_061540259.1">
    <property type="nucleotide sequence ID" value="NZ_CP013232.1"/>
</dbReference>
<keyword evidence="1" id="KW-0812">Transmembrane</keyword>
<proteinExistence type="predicted"/>
<dbReference type="OrthoDB" id="2037472at2"/>
<dbReference type="NCBIfam" id="TIGR03177">
    <property type="entry name" value="pilus_cpaB"/>
    <property type="match status" value="1"/>
</dbReference>
<dbReference type="PATRIC" id="fig|158899.10.peg.2768"/>
<dbReference type="InterPro" id="IPR031571">
    <property type="entry name" value="RcpC_dom"/>
</dbReference>
<accession>A0A127PCV9</accession>
<organism evidence="3">
    <name type="scientific">Collimonas fungivorans</name>
    <dbReference type="NCBI Taxonomy" id="158899"/>
    <lineage>
        <taxon>Bacteria</taxon>
        <taxon>Pseudomonadati</taxon>
        <taxon>Pseudomonadota</taxon>
        <taxon>Betaproteobacteria</taxon>
        <taxon>Burkholderiales</taxon>
        <taxon>Oxalobacteraceae</taxon>
        <taxon>Collimonas</taxon>
    </lineage>
</organism>
<dbReference type="Pfam" id="PF08666">
    <property type="entry name" value="SAF"/>
    <property type="match status" value="1"/>
</dbReference>
<keyword evidence="1" id="KW-1133">Transmembrane helix</keyword>
<reference evidence="3 4" key="1">
    <citation type="submission" date="2015-11" db="EMBL/GenBank/DDBJ databases">
        <title>Exploring the genomic traits of fungus-feeding bacterial genus Collimonas.</title>
        <authorList>
            <person name="Song C."/>
            <person name="Schmidt R."/>
            <person name="de Jager V."/>
            <person name="Krzyzanowska D."/>
            <person name="Jongedijk E."/>
            <person name="Cankar K."/>
            <person name="Beekwilder J."/>
            <person name="van Veen A."/>
            <person name="de Boer W."/>
            <person name="van Veen J.A."/>
            <person name="Garbeva P."/>
        </authorList>
    </citation>
    <scope>NUCLEOTIDE SEQUENCE [LARGE SCALE GENOMIC DNA]</scope>
    <source>
        <strain evidence="3 4">Ter6</strain>
    </source>
</reference>
<gene>
    <name evidence="3" type="primary">cpaB</name>
    <name evidence="3" type="ORF">CFter6_2776</name>
</gene>
<protein>
    <submittedName>
        <fullName evidence="3">Flp pilus assembly protein CpaB</fullName>
    </submittedName>
</protein>
<evidence type="ECO:0000256" key="1">
    <source>
        <dbReference type="SAM" id="Phobius"/>
    </source>
</evidence>
<sequence length="327" mass="35928">MNIKRFINLQKIKKALPLVIIVLIAAFAVFLANNYLKTRSSEIEKSLSDEASKVRTTVTVPRIDLNPGDVLTMEQLASRTVPKEYMNFDVISPEQIDAYIGKKIIRPVRKGTPLLESYFLMYESVPFSKSIDAGSRAITIPVDEINSFSGLLRAGDHIDLFYMMKRPQEGPPSAGPQPEDTVLAPLLKNIEVRATGQTTVREVLAADRAREAGLGERQGQAGRATYSTVTISVPAADAQKVILVQTGARIVAVLRSPDDQGDAEKRLFLSDVIDPDAKRRLQMPGPQVDYIIGGRFRTGEYADSSEDQAKKLEAFKRLLGSAAGNPQ</sequence>
<dbReference type="AlphaFoldDB" id="A0A127PCV9"/>
<dbReference type="SMART" id="SM00858">
    <property type="entry name" value="SAF"/>
    <property type="match status" value="1"/>
</dbReference>
<dbReference type="CDD" id="cd11614">
    <property type="entry name" value="SAF_CpaB_FlgA_like"/>
    <property type="match status" value="1"/>
</dbReference>
<name>A0A127PCV9_9BURK</name>
<dbReference type="Proteomes" id="UP000072421">
    <property type="component" value="Chromosome"/>
</dbReference>
<dbReference type="InterPro" id="IPR017592">
    <property type="entry name" value="Pilus_assmbl_Flp-typ_CpaB"/>
</dbReference>
<evidence type="ECO:0000259" key="2">
    <source>
        <dbReference type="SMART" id="SM00858"/>
    </source>
</evidence>
<dbReference type="EMBL" id="CP013232">
    <property type="protein sequence ID" value="AMO95444.1"/>
    <property type="molecule type" value="Genomic_DNA"/>
</dbReference>
<evidence type="ECO:0000313" key="4">
    <source>
        <dbReference type="Proteomes" id="UP000072421"/>
    </source>
</evidence>
<feature type="transmembrane region" description="Helical" evidence="1">
    <location>
        <begin position="15"/>
        <end position="36"/>
    </location>
</feature>
<keyword evidence="1" id="KW-0472">Membrane</keyword>
<evidence type="ECO:0000313" key="3">
    <source>
        <dbReference type="EMBL" id="AMO95444.1"/>
    </source>
</evidence>
<dbReference type="Pfam" id="PF16976">
    <property type="entry name" value="RcpC"/>
    <property type="match status" value="1"/>
</dbReference>
<dbReference type="InterPro" id="IPR013974">
    <property type="entry name" value="SAF"/>
</dbReference>